<dbReference type="Gene3D" id="2.40.50.100">
    <property type="match status" value="1"/>
</dbReference>
<dbReference type="Gene3D" id="2.40.420.20">
    <property type="match status" value="1"/>
</dbReference>
<evidence type="ECO:0000313" key="6">
    <source>
        <dbReference type="EMBL" id="BDD12402.1"/>
    </source>
</evidence>
<organism evidence="6 7">
    <name type="scientific">Fulvitalea axinellae</name>
    <dbReference type="NCBI Taxonomy" id="1182444"/>
    <lineage>
        <taxon>Bacteria</taxon>
        <taxon>Pseudomonadati</taxon>
        <taxon>Bacteroidota</taxon>
        <taxon>Cytophagia</taxon>
        <taxon>Cytophagales</taxon>
        <taxon>Persicobacteraceae</taxon>
        <taxon>Fulvitalea</taxon>
    </lineage>
</organism>
<evidence type="ECO:0000313" key="7">
    <source>
        <dbReference type="Proteomes" id="UP001348817"/>
    </source>
</evidence>
<dbReference type="SUPFAM" id="SSF111369">
    <property type="entry name" value="HlyD-like secretion proteins"/>
    <property type="match status" value="1"/>
</dbReference>
<dbReference type="EMBL" id="AP025318">
    <property type="protein sequence ID" value="BDD12402.1"/>
    <property type="molecule type" value="Genomic_DNA"/>
</dbReference>
<feature type="domain" description="Multidrug resistance protein MdtA-like C-terminal permuted SH3" evidence="5">
    <location>
        <begin position="283"/>
        <end position="344"/>
    </location>
</feature>
<dbReference type="AlphaFoldDB" id="A0AAU9CWZ4"/>
<dbReference type="RefSeq" id="WP_338395541.1">
    <property type="nucleotide sequence ID" value="NZ_AP025318.1"/>
</dbReference>
<dbReference type="Proteomes" id="UP001348817">
    <property type="component" value="Plasmid pFA4"/>
</dbReference>
<sequence>MNSKKNITRILSPFFVLLTLLSCKGEKETKRLIRPVKVFQVEGSDEVSRRSYPAVAKESKETTLSFRVAGPLVKFNVKNEGQEIKKGELIAEVDPRDFSNDLQAKKASYEQAEAERKRFEQLLKKGTIPQNEYDIKYATAKRAYSAYRAAANALRDTKLIAPYTGYVGKKYVENYQRIQVGQPIVSLIDVSEIDIYFHVPEVLAKRYFDIKRFEVVFDNYPEKVFKASLKEIGKTQTGEGYPVTLVLDYKFGSTPKYIIAPGMSCKVKAILKNSDSEFSNLFIVPVTAVFEPDAKDYSAVWVLNPETNTVEERKVTVGNLVSSSMIEISSGVKSGDLVVTAGVHRLHDGQKVKPLK</sequence>
<dbReference type="PANTHER" id="PTHR30469">
    <property type="entry name" value="MULTIDRUG RESISTANCE PROTEIN MDTA"/>
    <property type="match status" value="1"/>
</dbReference>
<dbReference type="InterPro" id="IPR006143">
    <property type="entry name" value="RND_pump_MFP"/>
</dbReference>
<name>A0AAU9CWZ4_9BACT</name>
<dbReference type="NCBIfam" id="TIGR01730">
    <property type="entry name" value="RND_mfp"/>
    <property type="match status" value="1"/>
</dbReference>
<evidence type="ECO:0000259" key="4">
    <source>
        <dbReference type="Pfam" id="PF25917"/>
    </source>
</evidence>
<evidence type="ECO:0000256" key="2">
    <source>
        <dbReference type="ARBA" id="ARBA00009477"/>
    </source>
</evidence>
<gene>
    <name evidence="6" type="ORF">FUAX_48340</name>
</gene>
<accession>A0AAU9CWZ4</accession>
<dbReference type="Gene3D" id="2.40.30.170">
    <property type="match status" value="1"/>
</dbReference>
<reference evidence="6 7" key="1">
    <citation type="submission" date="2021-12" db="EMBL/GenBank/DDBJ databases">
        <title>Genome sequencing of bacteria with rrn-lacking chromosome and rrn-plasmid.</title>
        <authorList>
            <person name="Anda M."/>
            <person name="Iwasaki W."/>
        </authorList>
    </citation>
    <scope>NUCLEOTIDE SEQUENCE [LARGE SCALE GENOMIC DNA]</scope>
    <source>
        <strain evidence="6 7">DSM 100852</strain>
        <plasmid evidence="6 7">pFA4</plasmid>
    </source>
</reference>
<dbReference type="Pfam" id="PF25967">
    <property type="entry name" value="RND-MFP_C"/>
    <property type="match status" value="1"/>
</dbReference>
<dbReference type="Pfam" id="PF25917">
    <property type="entry name" value="BSH_RND"/>
    <property type="match status" value="1"/>
</dbReference>
<geneLocation type="plasmid" evidence="6 7">
    <name>pFA4</name>
</geneLocation>
<dbReference type="PROSITE" id="PS51257">
    <property type="entry name" value="PROKAR_LIPOPROTEIN"/>
    <property type="match status" value="1"/>
</dbReference>
<evidence type="ECO:0000256" key="1">
    <source>
        <dbReference type="ARBA" id="ARBA00004196"/>
    </source>
</evidence>
<protein>
    <submittedName>
        <fullName evidence="6">Hemolysin D</fullName>
    </submittedName>
</protein>
<keyword evidence="7" id="KW-1185">Reference proteome</keyword>
<dbReference type="PANTHER" id="PTHR30469:SF20">
    <property type="entry name" value="EFFLUX RND TRANSPORTER PERIPLASMIC ADAPTOR SUBUNIT"/>
    <property type="match status" value="1"/>
</dbReference>
<comment type="similarity">
    <text evidence="2">Belongs to the membrane fusion protein (MFP) (TC 8.A.1) family.</text>
</comment>
<dbReference type="Gene3D" id="1.10.287.470">
    <property type="entry name" value="Helix hairpin bin"/>
    <property type="match status" value="1"/>
</dbReference>
<keyword evidence="6" id="KW-0614">Plasmid</keyword>
<dbReference type="InterPro" id="IPR058627">
    <property type="entry name" value="MdtA-like_C"/>
</dbReference>
<dbReference type="GO" id="GO:1990281">
    <property type="term" value="C:efflux pump complex"/>
    <property type="evidence" value="ECO:0007669"/>
    <property type="project" value="TreeGrafter"/>
</dbReference>
<proteinExistence type="inferred from homology"/>
<dbReference type="InterPro" id="IPR058625">
    <property type="entry name" value="MdtA-like_BSH"/>
</dbReference>
<dbReference type="GO" id="GO:0015562">
    <property type="term" value="F:efflux transmembrane transporter activity"/>
    <property type="evidence" value="ECO:0007669"/>
    <property type="project" value="TreeGrafter"/>
</dbReference>
<evidence type="ECO:0000259" key="5">
    <source>
        <dbReference type="Pfam" id="PF25967"/>
    </source>
</evidence>
<feature type="domain" description="Multidrug resistance protein MdtA-like barrel-sandwich hybrid" evidence="4">
    <location>
        <begin position="64"/>
        <end position="184"/>
    </location>
</feature>
<evidence type="ECO:0000256" key="3">
    <source>
        <dbReference type="ARBA" id="ARBA00022448"/>
    </source>
</evidence>
<keyword evidence="3" id="KW-0813">Transport</keyword>
<comment type="subcellular location">
    <subcellularLocation>
        <location evidence="1">Cell envelope</location>
    </subcellularLocation>
</comment>
<dbReference type="KEGG" id="fax:FUAX_48340"/>